<evidence type="ECO:0000313" key="5">
    <source>
        <dbReference type="Proteomes" id="UP000747399"/>
    </source>
</evidence>
<dbReference type="SUPFAM" id="SSF57850">
    <property type="entry name" value="RING/U-box"/>
    <property type="match status" value="1"/>
</dbReference>
<evidence type="ECO:0000256" key="1">
    <source>
        <dbReference type="ARBA" id="ARBA00004496"/>
    </source>
</evidence>
<protein>
    <recommendedName>
        <fullName evidence="6">RING-type domain-containing protein</fullName>
    </recommendedName>
</protein>
<dbReference type="PANTHER" id="PTHR12983:SF9">
    <property type="entry name" value="E3 UBIQUITIN-PROTEIN LIGASE RNF10"/>
    <property type="match status" value="1"/>
</dbReference>
<evidence type="ECO:0000256" key="3">
    <source>
        <dbReference type="SAM" id="MobiDB-lite"/>
    </source>
</evidence>
<reference evidence="4" key="1">
    <citation type="journal article" date="2021" name="Proc. Natl. Acad. Sci. U.S.A.">
        <title>Three genomes in the algal genus Volvox reveal the fate of a haploid sex-determining region after a transition to homothallism.</title>
        <authorList>
            <person name="Yamamoto K."/>
            <person name="Hamaji T."/>
            <person name="Kawai-Toyooka H."/>
            <person name="Matsuzaki R."/>
            <person name="Takahashi F."/>
            <person name="Nishimura Y."/>
            <person name="Kawachi M."/>
            <person name="Noguchi H."/>
            <person name="Minakuchi Y."/>
            <person name="Umen J.G."/>
            <person name="Toyoda A."/>
            <person name="Nozaki H."/>
        </authorList>
    </citation>
    <scope>NUCLEOTIDE SEQUENCE</scope>
    <source>
        <strain evidence="4">NIES-3780</strain>
    </source>
</reference>
<dbReference type="AlphaFoldDB" id="A0A8J4BBV9"/>
<dbReference type="Proteomes" id="UP000747399">
    <property type="component" value="Unassembled WGS sequence"/>
</dbReference>
<dbReference type="PANTHER" id="PTHR12983">
    <property type="entry name" value="RING FINGER 10 FAMILY MEMBER"/>
    <property type="match status" value="1"/>
</dbReference>
<evidence type="ECO:0000256" key="2">
    <source>
        <dbReference type="ARBA" id="ARBA00022490"/>
    </source>
</evidence>
<keyword evidence="5" id="KW-1185">Reference proteome</keyword>
<dbReference type="EMBL" id="BNCO01000032">
    <property type="protein sequence ID" value="GIL58712.1"/>
    <property type="molecule type" value="Genomic_DNA"/>
</dbReference>
<keyword evidence="2" id="KW-0963">Cytoplasm</keyword>
<organism evidence="4 5">
    <name type="scientific">Volvox africanus</name>
    <dbReference type="NCBI Taxonomy" id="51714"/>
    <lineage>
        <taxon>Eukaryota</taxon>
        <taxon>Viridiplantae</taxon>
        <taxon>Chlorophyta</taxon>
        <taxon>core chlorophytes</taxon>
        <taxon>Chlorophyceae</taxon>
        <taxon>CS clade</taxon>
        <taxon>Chlamydomonadales</taxon>
        <taxon>Volvocaceae</taxon>
        <taxon>Volvox</taxon>
    </lineage>
</organism>
<feature type="compositionally biased region" description="Polar residues" evidence="3">
    <location>
        <begin position="112"/>
        <end position="127"/>
    </location>
</feature>
<feature type="compositionally biased region" description="Gly residues" evidence="3">
    <location>
        <begin position="97"/>
        <end position="109"/>
    </location>
</feature>
<feature type="compositionally biased region" description="Gly residues" evidence="3">
    <location>
        <begin position="235"/>
        <end position="244"/>
    </location>
</feature>
<dbReference type="GO" id="GO:0005737">
    <property type="term" value="C:cytoplasm"/>
    <property type="evidence" value="ECO:0007669"/>
    <property type="project" value="UniProtKB-SubCell"/>
</dbReference>
<sequence length="1073" mass="107986">MPQKLFVYWGLSSTRCTWLIGTNIRVSRQEVWMHPVYFRDKLPRCNKHNPTQLLDPGQHGVRIQGGSRPPAGLNPLAGEFDPGRNNNGIRQQQAGGQVRGRGGGGGRGGLSSAMNRAGQQTHQQQHIPNRLASGDATSSPAAAVPPVGTESCGSAGGAGIVGSGRDSSANNSSGGGSAGAATRNGSAATGGSGGRGSSVANANHLLNFQYESVAVRTASGRGGSRGGSRPSGSARGQGGGGGTSGVSSGARGRYVSTKPQKYDKNKFLQANFRFMVSDAIDVSAYEADADKMFDWDDVLQVEMATATPVQCPISLDSPPLCPQITPCGHIFSFPAIMHHLVNHGGDQLRRSAPCPLCFAPVVARELRLVRVRRVVQPRAGDQLTLALIRRNRISIIPQPVDPMAAATAAAKAAAAAGAATAADGNGRCNGATEPLSLFDCNPFAKFVASGDASELWRAAAEQLAACATELVAEGGVDAALEAPYVYGALDQLAARARRWAEHRAECLAARGLLASREGPGTSPEALGAAAEAAIKKMFTAAVSEGGAARAAVSQRAALDRQFPSLVAQPPPVVLPLAAGEGSAGASPRAAIPKPRASSNGNPVAGCIAAGAIPPLLPPEPQLPFDAVFSEDEQSEASGGNGGGGASTPIAQETISPAELGLGPQPHLMQGTAPPGSSPPTSADLAGSGPAAPSAGAELLGTSPTTRLNTPGTQGEFYTYQAADGSWVFLHPLNLRCLLHTYGSYDTCPPVITARLLELEDVVQAEATRRRWRFLSHLPLSGAFKLCEVAMADLVPQETLIPFADELAVREKRRRRQRADERRQAAAEAAAAARAAAARLGPSAEELQAMPSLRQALNAGTGGNAPAVGGGGSCGGGGLMDAASAAAAALAREMQLSPSEVAESIALQVSMEGAAATAAAIAMSPGPHGGGGVSFAHITKMGFAATGPVLGTSPPLGSIAAAAASGAWGTRAAATPGGSGAPSIGNPITGSAWCGVPAVPAAGGGTGPWGSGKGGATIKAAAATTASGGGKGLFIGESSADGGAAAGGGSSSSSKKGKSGKGMLLFSTGNQRKY</sequence>
<feature type="compositionally biased region" description="Low complexity" evidence="3">
    <location>
        <begin position="670"/>
        <end position="700"/>
    </location>
</feature>
<feature type="region of interest" description="Disordered" evidence="3">
    <location>
        <begin position="630"/>
        <end position="649"/>
    </location>
</feature>
<dbReference type="InterPro" id="IPR013083">
    <property type="entry name" value="Znf_RING/FYVE/PHD"/>
</dbReference>
<feature type="compositionally biased region" description="Low complexity" evidence="3">
    <location>
        <begin position="163"/>
        <end position="172"/>
    </location>
</feature>
<feature type="region of interest" description="Disordered" evidence="3">
    <location>
        <begin position="217"/>
        <end position="255"/>
    </location>
</feature>
<feature type="region of interest" description="Disordered" evidence="3">
    <location>
        <begin position="657"/>
        <end position="710"/>
    </location>
</feature>
<comment type="caution">
    <text evidence="4">The sequence shown here is derived from an EMBL/GenBank/DDBJ whole genome shotgun (WGS) entry which is preliminary data.</text>
</comment>
<dbReference type="InterPro" id="IPR039739">
    <property type="entry name" value="MAG2/RNF10"/>
</dbReference>
<dbReference type="Gene3D" id="3.30.40.10">
    <property type="entry name" value="Zinc/RING finger domain, C3HC4 (zinc finger)"/>
    <property type="match status" value="1"/>
</dbReference>
<proteinExistence type="predicted"/>
<feature type="region of interest" description="Disordered" evidence="3">
    <location>
        <begin position="1040"/>
        <end position="1073"/>
    </location>
</feature>
<evidence type="ECO:0008006" key="6">
    <source>
        <dbReference type="Google" id="ProtNLM"/>
    </source>
</evidence>
<gene>
    <name evidence="4" type="ORF">Vafri_13716</name>
</gene>
<comment type="subcellular location">
    <subcellularLocation>
        <location evidence="1">Cytoplasm</location>
    </subcellularLocation>
</comment>
<dbReference type="GO" id="GO:0045944">
    <property type="term" value="P:positive regulation of transcription by RNA polymerase II"/>
    <property type="evidence" value="ECO:0007669"/>
    <property type="project" value="TreeGrafter"/>
</dbReference>
<feature type="region of interest" description="Disordered" evidence="3">
    <location>
        <begin position="50"/>
        <end position="196"/>
    </location>
</feature>
<evidence type="ECO:0000313" key="4">
    <source>
        <dbReference type="EMBL" id="GIL58712.1"/>
    </source>
</evidence>
<feature type="region of interest" description="Disordered" evidence="3">
    <location>
        <begin position="578"/>
        <end position="600"/>
    </location>
</feature>
<feature type="compositionally biased region" description="Low complexity" evidence="3">
    <location>
        <begin position="138"/>
        <end position="147"/>
    </location>
</feature>
<feature type="compositionally biased region" description="Polar residues" evidence="3">
    <location>
        <begin position="701"/>
        <end position="710"/>
    </location>
</feature>
<name>A0A8J4BBV9_9CHLO</name>
<accession>A0A8J4BBV9</accession>
<dbReference type="GO" id="GO:0000976">
    <property type="term" value="F:transcription cis-regulatory region binding"/>
    <property type="evidence" value="ECO:0007669"/>
    <property type="project" value="TreeGrafter"/>
</dbReference>